<reference evidence="1 2" key="1">
    <citation type="submission" date="2019-07" db="EMBL/GenBank/DDBJ databases">
        <authorList>
            <person name="Kim J."/>
        </authorList>
    </citation>
    <scope>NUCLEOTIDE SEQUENCE [LARGE SCALE GENOMIC DNA]</scope>
    <source>
        <strain evidence="1 2">N4</strain>
    </source>
</reference>
<organism evidence="1 2">
    <name type="scientific">Paenibacillus agilis</name>
    <dbReference type="NCBI Taxonomy" id="3020863"/>
    <lineage>
        <taxon>Bacteria</taxon>
        <taxon>Bacillati</taxon>
        <taxon>Bacillota</taxon>
        <taxon>Bacilli</taxon>
        <taxon>Bacillales</taxon>
        <taxon>Paenibacillaceae</taxon>
        <taxon>Paenibacillus</taxon>
    </lineage>
</organism>
<sequence length="351" mass="39679">MNCEKPDKLSWNLVDDLEKFHIGTSGAVKSSFKGKEALYFEEGGTAVLLKEEINYHSFLLQAEVAIPEDVVAFIGLVFGAKDQSNYELIYVSPGNKGIGEIQYDPYMNGSSTWQIYNGPHYQIDIPFFTGEWTKLTLKVDPDTVSVFVGETTSPQLIIPKVQLGSSIGKIGVWGYLPCYIRNLSILEIPTENNISCAVRKNELDIDFLTEWSVSQPYFNQDDAANFEELAWTKVVVEDNGTINFNRLYSCEKNNVIQAISSFYLPEATQSDMSFGYSDVLRLWVNENEIFKGTWKWDPPNYDGRIRANHTSIRVKWKSGINVVRAEVKNEETVFGWGLALRTGIITDINLS</sequence>
<dbReference type="Gene3D" id="2.60.120.560">
    <property type="entry name" value="Exo-inulinase, domain 1"/>
    <property type="match status" value="1"/>
</dbReference>
<comment type="caution">
    <text evidence="1">The sequence shown here is derived from an EMBL/GenBank/DDBJ whole genome shotgun (WGS) entry which is preliminary data.</text>
</comment>
<protein>
    <submittedName>
        <fullName evidence="1">Uncharacterized protein</fullName>
    </submittedName>
</protein>
<dbReference type="Proteomes" id="UP000318102">
    <property type="component" value="Unassembled WGS sequence"/>
</dbReference>
<keyword evidence="2" id="KW-1185">Reference proteome</keyword>
<dbReference type="AlphaFoldDB" id="A0A559J0Z0"/>
<accession>A0A559J0Z0</accession>
<dbReference type="RefSeq" id="WP_144990138.1">
    <property type="nucleotide sequence ID" value="NZ_VNJK01000001.1"/>
</dbReference>
<dbReference type="EMBL" id="VNJK01000001">
    <property type="protein sequence ID" value="TVX93550.1"/>
    <property type="molecule type" value="Genomic_DNA"/>
</dbReference>
<proteinExistence type="predicted"/>
<evidence type="ECO:0000313" key="2">
    <source>
        <dbReference type="Proteomes" id="UP000318102"/>
    </source>
</evidence>
<evidence type="ECO:0000313" key="1">
    <source>
        <dbReference type="EMBL" id="TVX93550.1"/>
    </source>
</evidence>
<dbReference type="OrthoDB" id="2634655at2"/>
<gene>
    <name evidence="1" type="ORF">FPZ44_11095</name>
</gene>
<name>A0A559J0Z0_9BACL</name>